<dbReference type="RefSeq" id="WP_186638368.1">
    <property type="nucleotide sequence ID" value="NZ_JACOAF010000030.1"/>
</dbReference>
<dbReference type="EMBL" id="JACOAF010000030">
    <property type="protein sequence ID" value="MBC3540490.1"/>
    <property type="molecule type" value="Genomic_DNA"/>
</dbReference>
<reference evidence="1 2" key="1">
    <citation type="journal article" date="2019" name="Int. J. Syst. Evol. Microbiol.">
        <title>Rufibacter sediminis sp. nov., isolated from freshwater lake sediment.</title>
        <authorList>
            <person name="Qu J.H."/>
            <person name="Zhang L.J."/>
            <person name="Fu Y.H."/>
            <person name="Li H.F."/>
        </authorList>
    </citation>
    <scope>NUCLEOTIDE SEQUENCE [LARGE SCALE GENOMIC DNA]</scope>
    <source>
        <strain evidence="1 2">H-1</strain>
    </source>
</reference>
<evidence type="ECO:0000313" key="2">
    <source>
        <dbReference type="Proteomes" id="UP000659698"/>
    </source>
</evidence>
<keyword evidence="2" id="KW-1185">Reference proteome</keyword>
<evidence type="ECO:0000313" key="1">
    <source>
        <dbReference type="EMBL" id="MBC3540490.1"/>
    </source>
</evidence>
<dbReference type="Proteomes" id="UP000659698">
    <property type="component" value="Unassembled WGS sequence"/>
</dbReference>
<organism evidence="1 2">
    <name type="scientific">Rufibacter sediminis</name>
    <dbReference type="NCBI Taxonomy" id="2762756"/>
    <lineage>
        <taxon>Bacteria</taxon>
        <taxon>Pseudomonadati</taxon>
        <taxon>Bacteroidota</taxon>
        <taxon>Cytophagia</taxon>
        <taxon>Cytophagales</taxon>
        <taxon>Hymenobacteraceae</taxon>
        <taxon>Rufibacter</taxon>
    </lineage>
</organism>
<sequence length="189" mass="22384">MHTIEPFYNWIEAYTASEDERSPLYGAENNELEYINTIYGYYIHPQWDDIDSETLFIKILYVDYHDNYAVIEFIGEWNDTLNNDIMSLKRNILDLMVGEGINHFILIGENVFNFHGSDDAYYEEWFEEVEDGWIAAIGFQEFVVQEMQQFHLDYYINFGGDLDKIPWRTLAPPQLFHLVDGLIQRRLGA</sequence>
<accession>A0ABR6VTL7</accession>
<protein>
    <submittedName>
        <fullName evidence="1">Uncharacterized protein</fullName>
    </submittedName>
</protein>
<name>A0ABR6VTL7_9BACT</name>
<comment type="caution">
    <text evidence="1">The sequence shown here is derived from an EMBL/GenBank/DDBJ whole genome shotgun (WGS) entry which is preliminary data.</text>
</comment>
<proteinExistence type="predicted"/>
<gene>
    <name evidence="1" type="ORF">H7U12_12430</name>
</gene>